<reference evidence="2 3" key="1">
    <citation type="submission" date="2019-06" db="EMBL/GenBank/DDBJ databases">
        <title>Whole genome shotgun sequence of Kocuria varians NBRC 15358.</title>
        <authorList>
            <person name="Hosoyama A."/>
            <person name="Uohara A."/>
            <person name="Ohji S."/>
            <person name="Ichikawa N."/>
        </authorList>
    </citation>
    <scope>NUCLEOTIDE SEQUENCE [LARGE SCALE GENOMIC DNA]</scope>
    <source>
        <strain evidence="2 3">NBRC 15358</strain>
    </source>
</reference>
<gene>
    <name evidence="2" type="ORF">KVA01_08680</name>
</gene>
<dbReference type="Proteomes" id="UP000315730">
    <property type="component" value="Unassembled WGS sequence"/>
</dbReference>
<proteinExistence type="predicted"/>
<feature type="transmembrane region" description="Helical" evidence="1">
    <location>
        <begin position="28"/>
        <end position="49"/>
    </location>
</feature>
<keyword evidence="3" id="KW-1185">Reference proteome</keyword>
<dbReference type="AlphaFoldDB" id="A0A4Y4D585"/>
<comment type="caution">
    <text evidence="2">The sequence shown here is derived from an EMBL/GenBank/DDBJ whole genome shotgun (WGS) entry which is preliminary data.</text>
</comment>
<dbReference type="EMBL" id="BJNW01000006">
    <property type="protein sequence ID" value="GEC98713.1"/>
    <property type="molecule type" value="Genomic_DNA"/>
</dbReference>
<name>A0A4Y4D585_KOCVA</name>
<dbReference type="STRING" id="1272.GCA_900014985_00910"/>
<evidence type="ECO:0000313" key="2">
    <source>
        <dbReference type="EMBL" id="GEC98713.1"/>
    </source>
</evidence>
<dbReference type="OrthoDB" id="4879032at2"/>
<sequence>MKSIVAPLLLVVTAAVQAMGIYPYVQDGITLTGQLLFPILFALGAAYLARKGRPGAFGTAHMVVLIASVILVVLSLVGMSQRLPALYPTLILYYIAFLLLVVECALRIAGLPKKPRPADVDPEFDDAESTL</sequence>
<evidence type="ECO:0000256" key="1">
    <source>
        <dbReference type="SAM" id="Phobius"/>
    </source>
</evidence>
<keyword evidence="1" id="KW-1133">Transmembrane helix</keyword>
<evidence type="ECO:0000313" key="3">
    <source>
        <dbReference type="Proteomes" id="UP000315730"/>
    </source>
</evidence>
<feature type="transmembrane region" description="Helical" evidence="1">
    <location>
        <begin position="85"/>
        <end position="106"/>
    </location>
</feature>
<protein>
    <submittedName>
        <fullName evidence="2">Uncharacterized protein</fullName>
    </submittedName>
</protein>
<dbReference type="RefSeq" id="WP_141269093.1">
    <property type="nucleotide sequence ID" value="NZ_BJNW01000006.1"/>
</dbReference>
<feature type="transmembrane region" description="Helical" evidence="1">
    <location>
        <begin position="56"/>
        <end position="79"/>
    </location>
</feature>
<organism evidence="2 3">
    <name type="scientific">Kocuria varians</name>
    <name type="common">Micrococcus varians</name>
    <dbReference type="NCBI Taxonomy" id="1272"/>
    <lineage>
        <taxon>Bacteria</taxon>
        <taxon>Bacillati</taxon>
        <taxon>Actinomycetota</taxon>
        <taxon>Actinomycetes</taxon>
        <taxon>Micrococcales</taxon>
        <taxon>Micrococcaceae</taxon>
        <taxon>Kocuria</taxon>
    </lineage>
</organism>
<accession>A0A4Y4D585</accession>
<keyword evidence="1" id="KW-0472">Membrane</keyword>
<keyword evidence="1" id="KW-0812">Transmembrane</keyword>